<dbReference type="EMBL" id="MXAL01000020">
    <property type="protein sequence ID" value="OWF31848.1"/>
    <property type="molecule type" value="Genomic_DNA"/>
</dbReference>
<keyword evidence="2" id="KW-0378">Hydrolase</keyword>
<reference evidence="2 3" key="1">
    <citation type="submission" date="2017-03" db="EMBL/GenBank/DDBJ databases">
        <title>Genome sequence of Lactobacillus kimchii KACC 12383.</title>
        <authorList>
            <person name="Chun J."/>
        </authorList>
    </citation>
    <scope>NUCLEOTIDE SEQUENCE [LARGE SCALE GENOMIC DNA]</scope>
    <source>
        <strain evidence="2 3">KACC 12383</strain>
    </source>
</reference>
<keyword evidence="2" id="KW-0645">Protease</keyword>
<dbReference type="InterPro" id="IPR029062">
    <property type="entry name" value="Class_I_gatase-like"/>
</dbReference>
<name>A0A210P5T5_9LACO</name>
<dbReference type="RefSeq" id="WP_054644013.1">
    <property type="nucleotide sequence ID" value="NZ_LNUB01000005.1"/>
</dbReference>
<proteinExistence type="predicted"/>
<dbReference type="Pfam" id="PF01965">
    <property type="entry name" value="DJ-1_PfpI"/>
    <property type="match status" value="1"/>
</dbReference>
<gene>
    <name evidence="2" type="ORF">LKACC12383_02654</name>
</gene>
<dbReference type="PANTHER" id="PTHR48094">
    <property type="entry name" value="PROTEIN/NUCLEIC ACID DEGLYCASE DJ-1-RELATED"/>
    <property type="match status" value="1"/>
</dbReference>
<organism evidence="2 3">
    <name type="scientific">Companilactobacillus kimchii</name>
    <dbReference type="NCBI Taxonomy" id="2801452"/>
    <lineage>
        <taxon>Bacteria</taxon>
        <taxon>Bacillati</taxon>
        <taxon>Bacillota</taxon>
        <taxon>Bacilli</taxon>
        <taxon>Lactobacillales</taxon>
        <taxon>Lactobacillaceae</taxon>
        <taxon>Companilactobacillus</taxon>
    </lineage>
</organism>
<dbReference type="Proteomes" id="UP000196649">
    <property type="component" value="Unassembled WGS sequence"/>
</dbReference>
<dbReference type="GO" id="GO:0006508">
    <property type="term" value="P:proteolysis"/>
    <property type="evidence" value="ECO:0007669"/>
    <property type="project" value="UniProtKB-KW"/>
</dbReference>
<dbReference type="InterPro" id="IPR050325">
    <property type="entry name" value="Prot/Nucl_acid_deglycase"/>
</dbReference>
<dbReference type="CDD" id="cd03140">
    <property type="entry name" value="GATase1_PfpI_3"/>
    <property type="match status" value="1"/>
</dbReference>
<evidence type="ECO:0000313" key="2">
    <source>
        <dbReference type="EMBL" id="OWF31848.1"/>
    </source>
</evidence>
<dbReference type="SUPFAM" id="SSF52317">
    <property type="entry name" value="Class I glutamine amidotransferase-like"/>
    <property type="match status" value="1"/>
</dbReference>
<dbReference type="AlphaFoldDB" id="A0A210P5T5"/>
<accession>A0A210P5T5</accession>
<feature type="domain" description="DJ-1/PfpI" evidence="1">
    <location>
        <begin position="2"/>
        <end position="163"/>
    </location>
</feature>
<sequence length="195" mass="21951">MKTAIFFILNEYADWEGPYLSSQLNQNSEWTVKTASFSDEVTSIGGFKTIIDYKIDELPEKIDLLILIGGNSWDVKNETLKKLISDRLKNGQPVGAICGAVDYLAGNGLLSGYKHTGNSQAIWKNYSEYNNPDQFLPQQVVSDRNLVTANGTAALEFTKAVLKLIQFLPDKQLKPLIELYDNGFYEYCKKYGNPF</sequence>
<dbReference type="InterPro" id="IPR002818">
    <property type="entry name" value="DJ-1/PfpI"/>
</dbReference>
<dbReference type="GO" id="GO:0005737">
    <property type="term" value="C:cytoplasm"/>
    <property type="evidence" value="ECO:0007669"/>
    <property type="project" value="TreeGrafter"/>
</dbReference>
<protein>
    <submittedName>
        <fullName evidence="2">Putative protease YdeA</fullName>
    </submittedName>
</protein>
<dbReference type="PANTHER" id="PTHR48094:SF19">
    <property type="entry name" value="DJ-1_PFPI DOMAIN-CONTAINING PROTEIN"/>
    <property type="match status" value="1"/>
</dbReference>
<dbReference type="Gene3D" id="3.40.50.880">
    <property type="match status" value="1"/>
</dbReference>
<dbReference type="GO" id="GO:0008233">
    <property type="term" value="F:peptidase activity"/>
    <property type="evidence" value="ECO:0007669"/>
    <property type="project" value="UniProtKB-KW"/>
</dbReference>
<evidence type="ECO:0000259" key="1">
    <source>
        <dbReference type="Pfam" id="PF01965"/>
    </source>
</evidence>
<comment type="caution">
    <text evidence="2">The sequence shown here is derived from an EMBL/GenBank/DDBJ whole genome shotgun (WGS) entry which is preliminary data.</text>
</comment>
<evidence type="ECO:0000313" key="3">
    <source>
        <dbReference type="Proteomes" id="UP000196649"/>
    </source>
</evidence>